<dbReference type="Pfam" id="PF01381">
    <property type="entry name" value="HTH_3"/>
    <property type="match status" value="1"/>
</dbReference>
<evidence type="ECO:0000313" key="6">
    <source>
        <dbReference type="EMBL" id="HAH7770662.1"/>
    </source>
</evidence>
<dbReference type="PANTHER" id="PTHR43236">
    <property type="entry name" value="ANTITOXIN HIGA1"/>
    <property type="match status" value="1"/>
</dbReference>
<dbReference type="Gene3D" id="1.10.260.40">
    <property type="entry name" value="lambda repressor-like DNA-binding domains"/>
    <property type="match status" value="1"/>
</dbReference>
<accession>A0A135XW00</accession>
<dbReference type="Proteomes" id="UP000843571">
    <property type="component" value="Unassembled WGS sequence"/>
</dbReference>
<dbReference type="EMBL" id="DABBJX010000011">
    <property type="protein sequence ID" value="HAH4524716.1"/>
    <property type="molecule type" value="Genomic_DNA"/>
</dbReference>
<evidence type="ECO:0000313" key="12">
    <source>
        <dbReference type="Proteomes" id="UP000567387"/>
    </source>
</evidence>
<feature type="coiled-coil region" evidence="1">
    <location>
        <begin position="108"/>
        <end position="135"/>
    </location>
</feature>
<gene>
    <name evidence="3" type="ORF">C2R31_000498</name>
    <name evidence="8" type="ORF">EPS76_05310</name>
    <name evidence="5" type="ORF">GRC73_11935</name>
    <name evidence="6" type="ORF">HIE29_004152</name>
    <name evidence="7" type="ORF">JNA68_05330</name>
    <name evidence="9" type="ORF">NCTC10082_04492</name>
    <name evidence="4" type="ORF">R8O40_003724</name>
</gene>
<dbReference type="Proteomes" id="UP001285616">
    <property type="component" value="Unassembled WGS sequence"/>
</dbReference>
<dbReference type="SMART" id="SM00530">
    <property type="entry name" value="HTH_XRE"/>
    <property type="match status" value="1"/>
</dbReference>
<sequence>MNTKTKNMAFASRLQRILKDLGWSQSELARHIGVTAQSVQAWCNGVTPRKDKLDKLAKVTGYPVHFFFMNEGEYLDESTLHPGNYNQELTPQEQALLQLFRGLPESEKNKLINELKEKREHFDLLLKELLEAKNQTK</sequence>
<dbReference type="Proteomes" id="UP000567387">
    <property type="component" value="Unassembled WGS sequence"/>
</dbReference>
<dbReference type="SUPFAM" id="SSF47413">
    <property type="entry name" value="lambda repressor-like DNA-binding domains"/>
    <property type="match status" value="1"/>
</dbReference>
<evidence type="ECO:0000313" key="11">
    <source>
        <dbReference type="Proteomes" id="UP000288730"/>
    </source>
</evidence>
<reference evidence="9 10" key="2">
    <citation type="submission" date="2018-06" db="EMBL/GenBank/DDBJ databases">
        <authorList>
            <consortium name="Pathogen Informatics"/>
            <person name="Doyle S."/>
        </authorList>
    </citation>
    <scope>NUCLEOTIDE SEQUENCE [LARGE SCALE GENOMIC DNA]</scope>
    <source>
        <strain evidence="9 10">NCTC10082</strain>
    </source>
</reference>
<dbReference type="InterPro" id="IPR001387">
    <property type="entry name" value="Cro/C1-type_HTH"/>
</dbReference>
<reference evidence="5" key="5">
    <citation type="submission" date="2019-12" db="EMBL/GenBank/DDBJ databases">
        <authorList>
            <consortium name="NCBI Pathogen Detection Project"/>
        </authorList>
    </citation>
    <scope>NUCLEOTIDE SEQUENCE</scope>
    <source>
        <strain evidence="6">C0382</strain>
        <strain evidence="5">EC00763</strain>
    </source>
</reference>
<dbReference type="RefSeq" id="WP_001296165.1">
    <property type="nucleotide sequence ID" value="NZ_CP050214.1"/>
</dbReference>
<organism evidence="8 11">
    <name type="scientific">Escherichia coli</name>
    <dbReference type="NCBI Taxonomy" id="562"/>
    <lineage>
        <taxon>Bacteria</taxon>
        <taxon>Pseudomonadati</taxon>
        <taxon>Pseudomonadota</taxon>
        <taxon>Gammaproteobacteria</taxon>
        <taxon>Enterobacterales</taxon>
        <taxon>Enterobacteriaceae</taxon>
        <taxon>Escherichia</taxon>
    </lineage>
</organism>
<dbReference type="AlphaFoldDB" id="A0A135XW00"/>
<reference evidence="3 12" key="3">
    <citation type="submission" date="2018-08" db="EMBL/GenBank/DDBJ databases">
        <authorList>
            <consortium name="PulseNet: The National Subtyping Network for Foodborne Disease Surveillance"/>
            <person name="Tarr C.L."/>
            <person name="Trees E."/>
            <person name="Katz L.S."/>
            <person name="Carleton-Romer H.A."/>
            <person name="Stroika S."/>
            <person name="Kucerova Z."/>
            <person name="Roache K.F."/>
            <person name="Sabol A.L."/>
            <person name="Besser J."/>
            <person name="Gerner-Smidt P."/>
        </authorList>
    </citation>
    <scope>NUCLEOTIDE SEQUENCE [LARGE SCALE GENOMIC DNA]</scope>
    <source>
        <strain evidence="3 12">PNUSAE011918</strain>
    </source>
</reference>
<evidence type="ECO:0000313" key="7">
    <source>
        <dbReference type="EMBL" id="MBL6202628.1"/>
    </source>
</evidence>
<dbReference type="InterPro" id="IPR010982">
    <property type="entry name" value="Lambda_DNA-bd_dom_sf"/>
</dbReference>
<dbReference type="PANTHER" id="PTHR43236:SF2">
    <property type="entry name" value="BLL0069 PROTEIN"/>
    <property type="match status" value="1"/>
</dbReference>
<evidence type="ECO:0000313" key="10">
    <source>
        <dbReference type="Proteomes" id="UP000255164"/>
    </source>
</evidence>
<evidence type="ECO:0000256" key="1">
    <source>
        <dbReference type="SAM" id="Coils"/>
    </source>
</evidence>
<dbReference type="EMBL" id="UFZA01000002">
    <property type="protein sequence ID" value="STE71600.1"/>
    <property type="molecule type" value="Genomic_DNA"/>
</dbReference>
<dbReference type="PROSITE" id="PS50943">
    <property type="entry name" value="HTH_CROC1"/>
    <property type="match status" value="1"/>
</dbReference>
<dbReference type="InterPro" id="IPR052345">
    <property type="entry name" value="Rad_response_metalloprotease"/>
</dbReference>
<evidence type="ECO:0000313" key="9">
    <source>
        <dbReference type="EMBL" id="STE71600.1"/>
    </source>
</evidence>
<name>A0A135XW00_ECOLX</name>
<evidence type="ECO:0000313" key="3">
    <source>
        <dbReference type="EMBL" id="EFA8782724.1"/>
    </source>
</evidence>
<evidence type="ECO:0000313" key="5">
    <source>
        <dbReference type="EMBL" id="HAH4524716.1"/>
    </source>
</evidence>
<dbReference type="GO" id="GO:0003677">
    <property type="term" value="F:DNA binding"/>
    <property type="evidence" value="ECO:0007669"/>
    <property type="project" value="InterPro"/>
</dbReference>
<dbReference type="EMBL" id="DABCJL010000011">
    <property type="protein sequence ID" value="HAH7770662.1"/>
    <property type="molecule type" value="Genomic_DNA"/>
</dbReference>
<dbReference type="Proteomes" id="UP000655659">
    <property type="component" value="Unassembled WGS sequence"/>
</dbReference>
<dbReference type="EMBL" id="SCJN01000025">
    <property type="protein sequence ID" value="RXD17374.1"/>
    <property type="molecule type" value="Genomic_DNA"/>
</dbReference>
<dbReference type="EMBL" id="JAETYU010000005">
    <property type="protein sequence ID" value="MBL6202628.1"/>
    <property type="molecule type" value="Genomic_DNA"/>
</dbReference>
<keyword evidence="1" id="KW-0175">Coiled coil</keyword>
<evidence type="ECO:0000313" key="8">
    <source>
        <dbReference type="EMBL" id="RXD17374.1"/>
    </source>
</evidence>
<dbReference type="EMBL" id="AASCBU010000001">
    <property type="protein sequence ID" value="EFA8782724.1"/>
    <property type="molecule type" value="Genomic_DNA"/>
</dbReference>
<reference evidence="8 11" key="4">
    <citation type="submission" date="2019-01" db="EMBL/GenBank/DDBJ databases">
        <title>Genomic analysis of febrile catheter-associated UTI E. coli isolates.</title>
        <authorList>
            <person name="Potter R."/>
            <person name="Zou Z."/>
            <person name="Henderson J."/>
            <person name="Dantas G."/>
        </authorList>
    </citation>
    <scope>NUCLEOTIDE SEQUENCE [LARGE SCALE GENOMIC DNA]</scope>
    <source>
        <strain evidence="8 11">29_CAASB</strain>
    </source>
</reference>
<proteinExistence type="predicted"/>
<evidence type="ECO:0000313" key="4">
    <source>
        <dbReference type="EMBL" id="EMJ5255441.1"/>
    </source>
</evidence>
<reference evidence="5" key="1">
    <citation type="journal article" date="2018" name="Genome Biol.">
        <title>SKESA: strategic k-mer extension for scrupulous assemblies.</title>
        <authorList>
            <person name="Souvorov A."/>
            <person name="Agarwala R."/>
            <person name="Lipman D.J."/>
        </authorList>
    </citation>
    <scope>NUCLEOTIDE SEQUENCE [LARGE SCALE GENOMIC DNA]</scope>
    <source>
        <strain evidence="6">C0382</strain>
        <strain evidence="5">EC00763</strain>
    </source>
</reference>
<dbReference type="EMBL" id="ABONVU020000015">
    <property type="protein sequence ID" value="EMJ5255441.1"/>
    <property type="molecule type" value="Genomic_DNA"/>
</dbReference>
<dbReference type="Proteomes" id="UP000255164">
    <property type="component" value="Unassembled WGS sequence"/>
</dbReference>
<dbReference type="CDD" id="cd00093">
    <property type="entry name" value="HTH_XRE"/>
    <property type="match status" value="1"/>
</dbReference>
<reference evidence="4" key="7">
    <citation type="submission" date="2024-02" db="EMBL/GenBank/DDBJ databases">
        <authorList>
            <consortium name="Clinical and Environmental Microbiology Branch: Whole genome sequencing antimicrobial resistance pathogens in the healthcare setting"/>
        </authorList>
    </citation>
    <scope>NUCLEOTIDE SEQUENCE</scope>
    <source>
        <strain evidence="4">1924188</strain>
    </source>
</reference>
<reference evidence="7" key="6">
    <citation type="submission" date="2021-01" db="EMBL/GenBank/DDBJ databases">
        <title>Genomes of Escherichia coli STEC strains from raw meat-based diets for companion animals.</title>
        <authorList>
            <person name="Stevens M.J.A."/>
            <person name="Stephan R."/>
        </authorList>
    </citation>
    <scope>NUCLEOTIDE SEQUENCE</scope>
    <source>
        <strain evidence="7">ATC7-7</strain>
    </source>
</reference>
<protein>
    <submittedName>
        <fullName evidence="8">Helix-turn-helix domain-containing protein</fullName>
    </submittedName>
    <submittedName>
        <fullName evidence="9">Phage repressor protein CI</fullName>
    </submittedName>
</protein>
<feature type="domain" description="HTH cro/C1-type" evidence="2">
    <location>
        <begin position="14"/>
        <end position="67"/>
    </location>
</feature>
<dbReference type="Proteomes" id="UP000288730">
    <property type="component" value="Unassembled WGS sequence"/>
</dbReference>
<evidence type="ECO:0000259" key="2">
    <source>
        <dbReference type="PROSITE" id="PS50943"/>
    </source>
</evidence>